<protein>
    <submittedName>
        <fullName evidence="3">Uncharacterized protein</fullName>
    </submittedName>
</protein>
<reference evidence="3" key="1">
    <citation type="submission" date="2019-02" db="EMBL/GenBank/DDBJ databases">
        <authorList>
            <person name="Gruber-Vodicka R. H."/>
            <person name="Seah K. B. B."/>
        </authorList>
    </citation>
    <scope>NUCLEOTIDE SEQUENCE</scope>
    <source>
        <strain evidence="3">BECK_BZ123</strain>
        <strain evidence="4">BECK_BZ125</strain>
        <strain evidence="5">BECK_BZ126</strain>
    </source>
</reference>
<feature type="chain" id="PRO_5036113546" evidence="2">
    <location>
        <begin position="26"/>
        <end position="61"/>
    </location>
</feature>
<keyword evidence="2" id="KW-0732">Signal</keyword>
<accession>A0A450YIV4</accession>
<dbReference type="EMBL" id="CAADFW010000074">
    <property type="protein sequence ID" value="VFK62437.1"/>
    <property type="molecule type" value="Genomic_DNA"/>
</dbReference>
<dbReference type="EMBL" id="CAADFT010000020">
    <property type="protein sequence ID" value="VFK42600.1"/>
    <property type="molecule type" value="Genomic_DNA"/>
</dbReference>
<evidence type="ECO:0000313" key="4">
    <source>
        <dbReference type="EMBL" id="VFK42600.1"/>
    </source>
</evidence>
<evidence type="ECO:0000256" key="1">
    <source>
        <dbReference type="SAM" id="MobiDB-lite"/>
    </source>
</evidence>
<dbReference type="EMBL" id="CAADFS010000010">
    <property type="protein sequence ID" value="VFK41393.1"/>
    <property type="molecule type" value="Genomic_DNA"/>
</dbReference>
<organism evidence="3">
    <name type="scientific">Candidatus Kentrum sp. TC</name>
    <dbReference type="NCBI Taxonomy" id="2126339"/>
    <lineage>
        <taxon>Bacteria</taxon>
        <taxon>Pseudomonadati</taxon>
        <taxon>Pseudomonadota</taxon>
        <taxon>Gammaproteobacteria</taxon>
        <taxon>Candidatus Kentrum</taxon>
    </lineage>
</organism>
<dbReference type="PROSITE" id="PS51257">
    <property type="entry name" value="PROKAR_LIPOPROTEIN"/>
    <property type="match status" value="1"/>
</dbReference>
<feature type="region of interest" description="Disordered" evidence="1">
    <location>
        <begin position="28"/>
        <end position="61"/>
    </location>
</feature>
<proteinExistence type="predicted"/>
<evidence type="ECO:0000313" key="5">
    <source>
        <dbReference type="EMBL" id="VFK62437.1"/>
    </source>
</evidence>
<feature type="signal peptide" evidence="2">
    <location>
        <begin position="1"/>
        <end position="25"/>
    </location>
</feature>
<gene>
    <name evidence="3" type="ORF">BECKTC1821D_GA0114238_10109</name>
    <name evidence="4" type="ORF">BECKTC1821E_GA0114239_10209</name>
    <name evidence="5" type="ORF">BECKTC1821F_GA0114240_10749</name>
</gene>
<name>A0A450YIV4_9GAMM</name>
<dbReference type="AlphaFoldDB" id="A0A450YIV4"/>
<evidence type="ECO:0000313" key="3">
    <source>
        <dbReference type="EMBL" id="VFK41393.1"/>
    </source>
</evidence>
<sequence>MNKISIIFKRFGALALAATFATLVAGCGDSKAPQPSEDEKKIMEEQIAPVGKLRTQPEESK</sequence>
<evidence type="ECO:0000256" key="2">
    <source>
        <dbReference type="SAM" id="SignalP"/>
    </source>
</evidence>